<sequence>MHVDTPSDLAILKTEIIDGMRSFMHSCKDDDSDAGYTEADIGQCAQIIDSFLQSVASVPAGNQEQMTLAVKQAVLALNVLNARCDHCLIETDQREGLCELIIRACSDAGLDAEDDITEMWREW</sequence>
<dbReference type="AlphaFoldDB" id="A0A369UKJ4"/>
<dbReference type="OrthoDB" id="9182697at2"/>
<comment type="caution">
    <text evidence="1">The sequence shown here is derived from an EMBL/GenBank/DDBJ whole genome shotgun (WGS) entry which is preliminary data.</text>
</comment>
<proteinExistence type="predicted"/>
<reference evidence="1 2" key="1">
    <citation type="submission" date="2018-07" db="EMBL/GenBank/DDBJ databases">
        <title>Dyella tabacisoli L4-6T, whole genome shotgun sequence.</title>
        <authorList>
            <person name="Zhou X.-K."/>
            <person name="Li W.-J."/>
            <person name="Duan Y.-Q."/>
        </authorList>
    </citation>
    <scope>NUCLEOTIDE SEQUENCE [LARGE SCALE GENOMIC DNA]</scope>
    <source>
        <strain evidence="1 2">L4-6</strain>
    </source>
</reference>
<evidence type="ECO:0000313" key="1">
    <source>
        <dbReference type="EMBL" id="RDD81061.1"/>
    </source>
</evidence>
<accession>A0A369UKJ4</accession>
<protein>
    <submittedName>
        <fullName evidence="1">Uncharacterized protein</fullName>
    </submittedName>
</protein>
<dbReference type="Proteomes" id="UP000253782">
    <property type="component" value="Unassembled WGS sequence"/>
</dbReference>
<dbReference type="EMBL" id="QQAH01000012">
    <property type="protein sequence ID" value="RDD81061.1"/>
    <property type="molecule type" value="Genomic_DNA"/>
</dbReference>
<dbReference type="RefSeq" id="WP_114846132.1">
    <property type="nucleotide sequence ID" value="NZ_JBHSPE010000008.1"/>
</dbReference>
<keyword evidence="2" id="KW-1185">Reference proteome</keyword>
<organism evidence="1 2">
    <name type="scientific">Dyella tabacisoli</name>
    <dbReference type="NCBI Taxonomy" id="2282381"/>
    <lineage>
        <taxon>Bacteria</taxon>
        <taxon>Pseudomonadati</taxon>
        <taxon>Pseudomonadota</taxon>
        <taxon>Gammaproteobacteria</taxon>
        <taxon>Lysobacterales</taxon>
        <taxon>Rhodanobacteraceae</taxon>
        <taxon>Dyella</taxon>
    </lineage>
</organism>
<evidence type="ECO:0000313" key="2">
    <source>
        <dbReference type="Proteomes" id="UP000253782"/>
    </source>
</evidence>
<gene>
    <name evidence="1" type="ORF">DVJ77_13965</name>
</gene>
<name>A0A369UKJ4_9GAMM</name>